<evidence type="ECO:0000313" key="11">
    <source>
        <dbReference type="Proteomes" id="UP000738517"/>
    </source>
</evidence>
<gene>
    <name evidence="10" type="ORF">EIZ48_12200</name>
</gene>
<dbReference type="CDD" id="cd02865">
    <property type="entry name" value="Heme_Cu_Oxidase_III_2"/>
    <property type="match status" value="1"/>
</dbReference>
<dbReference type="InterPro" id="IPR035973">
    <property type="entry name" value="Cyt_c_oxidase_su3-like_sf"/>
</dbReference>
<dbReference type="PROSITE" id="PS50253">
    <property type="entry name" value="COX3"/>
    <property type="match status" value="1"/>
</dbReference>
<evidence type="ECO:0000256" key="1">
    <source>
        <dbReference type="ARBA" id="ARBA00004141"/>
    </source>
</evidence>
<evidence type="ECO:0000256" key="5">
    <source>
        <dbReference type="ARBA" id="ARBA00023136"/>
    </source>
</evidence>
<dbReference type="InterPro" id="IPR000298">
    <property type="entry name" value="Cyt_c_oxidase-like_su3"/>
</dbReference>
<dbReference type="PANTHER" id="PTHR11403:SF10">
    <property type="entry name" value="CYTOCHROME C OXIDASE"/>
    <property type="match status" value="1"/>
</dbReference>
<evidence type="ECO:0000256" key="6">
    <source>
        <dbReference type="RuleBase" id="RU003376"/>
    </source>
</evidence>
<feature type="compositionally biased region" description="Basic and acidic residues" evidence="7">
    <location>
        <begin position="1"/>
        <end position="17"/>
    </location>
</feature>
<evidence type="ECO:0000256" key="7">
    <source>
        <dbReference type="SAM" id="MobiDB-lite"/>
    </source>
</evidence>
<comment type="subcellular location">
    <subcellularLocation>
        <location evidence="6">Cell membrane</location>
        <topology evidence="6">Multi-pass membrane protein</topology>
    </subcellularLocation>
    <subcellularLocation>
        <location evidence="1">Membrane</location>
        <topology evidence="1">Multi-pass membrane protein</topology>
    </subcellularLocation>
</comment>
<feature type="transmembrane region" description="Helical" evidence="8">
    <location>
        <begin position="118"/>
        <end position="138"/>
    </location>
</feature>
<name>A0ABW9YHU4_9GAMM</name>
<proteinExistence type="inferred from homology"/>
<feature type="transmembrane region" description="Helical" evidence="8">
    <location>
        <begin position="46"/>
        <end position="66"/>
    </location>
</feature>
<feature type="transmembrane region" description="Helical" evidence="8">
    <location>
        <begin position="86"/>
        <end position="106"/>
    </location>
</feature>
<protein>
    <submittedName>
        <fullName evidence="10">Cytochrome oxidase subunit III</fullName>
    </submittedName>
</protein>
<comment type="caution">
    <text evidence="10">The sequence shown here is derived from an EMBL/GenBank/DDBJ whole genome shotgun (WGS) entry which is preliminary data.</text>
</comment>
<feature type="region of interest" description="Disordered" evidence="7">
    <location>
        <begin position="1"/>
        <end position="29"/>
    </location>
</feature>
<feature type="domain" description="Heme-copper oxidase subunit III family profile" evidence="9">
    <location>
        <begin position="51"/>
        <end position="220"/>
    </location>
</feature>
<dbReference type="InterPro" id="IPR013833">
    <property type="entry name" value="Cyt_c_oxidase_su3_a-hlx"/>
</dbReference>
<evidence type="ECO:0000259" key="9">
    <source>
        <dbReference type="PROSITE" id="PS50253"/>
    </source>
</evidence>
<dbReference type="InterPro" id="IPR024791">
    <property type="entry name" value="Cyt_c/ubiquinol_Oxase_su3"/>
</dbReference>
<feature type="compositionally biased region" description="Polar residues" evidence="7">
    <location>
        <begin position="18"/>
        <end position="29"/>
    </location>
</feature>
<feature type="transmembrane region" description="Helical" evidence="8">
    <location>
        <begin position="202"/>
        <end position="219"/>
    </location>
</feature>
<evidence type="ECO:0000256" key="4">
    <source>
        <dbReference type="ARBA" id="ARBA00022989"/>
    </source>
</evidence>
<evidence type="ECO:0000256" key="3">
    <source>
        <dbReference type="ARBA" id="ARBA00022692"/>
    </source>
</evidence>
<dbReference type="EMBL" id="RSEJ01000011">
    <property type="protein sequence ID" value="NBI53340.1"/>
    <property type="molecule type" value="Genomic_DNA"/>
</dbReference>
<keyword evidence="11" id="KW-1185">Reference proteome</keyword>
<dbReference type="SUPFAM" id="SSF81452">
    <property type="entry name" value="Cytochrome c oxidase subunit III-like"/>
    <property type="match status" value="1"/>
</dbReference>
<comment type="similarity">
    <text evidence="2 6">Belongs to the cytochrome c oxidase subunit 3 family.</text>
</comment>
<dbReference type="Proteomes" id="UP000738517">
    <property type="component" value="Unassembled WGS sequence"/>
</dbReference>
<sequence length="220" mass="24896">MKPEHHSRKDDTHEHNNLEQNGQPNQAKVTLSPDADRKYFPPMENASASTGVWLLIAVVTMLFFLFSVAYRIRMTLNDWQPLGEPWQLSISTAMLVMSCIAMHLSCRKAALLPSIHACRALLNLAVFFTLGFVGAQLWAWQHLLALNYSVGGNPANSFFYLLTGLHGLHVLGGLVALAIAVYHAVRRRSDSLYPSLNLCTRYWHFLLFVWLFLLGLLRFT</sequence>
<keyword evidence="5 8" id="KW-0472">Membrane</keyword>
<organism evidence="10 11">
    <name type="scientific">Photobacterium alginatilyticum</name>
    <dbReference type="NCBI Taxonomy" id="1775171"/>
    <lineage>
        <taxon>Bacteria</taxon>
        <taxon>Pseudomonadati</taxon>
        <taxon>Pseudomonadota</taxon>
        <taxon>Gammaproteobacteria</taxon>
        <taxon>Vibrionales</taxon>
        <taxon>Vibrionaceae</taxon>
        <taxon>Photobacterium</taxon>
    </lineage>
</organism>
<dbReference type="PANTHER" id="PTHR11403">
    <property type="entry name" value="CYTOCHROME C OXIDASE SUBUNIT III"/>
    <property type="match status" value="1"/>
</dbReference>
<evidence type="ECO:0000256" key="2">
    <source>
        <dbReference type="ARBA" id="ARBA00010581"/>
    </source>
</evidence>
<dbReference type="Pfam" id="PF00510">
    <property type="entry name" value="COX3"/>
    <property type="match status" value="1"/>
</dbReference>
<keyword evidence="4 8" id="KW-1133">Transmembrane helix</keyword>
<evidence type="ECO:0000313" key="10">
    <source>
        <dbReference type="EMBL" id="NBI53340.1"/>
    </source>
</evidence>
<keyword evidence="3 6" id="KW-0812">Transmembrane</keyword>
<dbReference type="Gene3D" id="1.20.120.80">
    <property type="entry name" value="Cytochrome c oxidase, subunit III, four-helix bundle"/>
    <property type="match status" value="1"/>
</dbReference>
<reference evidence="10 11" key="1">
    <citation type="journal article" date="2017" name="Int. J. Syst. Evol. Microbiol.">
        <title>Photobacterium alginatilyticum sp. nov., a marine bacterium isolated from bottom seawater.</title>
        <authorList>
            <person name="Wang X."/>
            <person name="Wang Y."/>
            <person name="Yang X."/>
            <person name="Sun H."/>
            <person name="Li B."/>
            <person name="Zhang X.H."/>
        </authorList>
    </citation>
    <scope>NUCLEOTIDE SEQUENCE [LARGE SCALE GENOMIC DNA]</scope>
    <source>
        <strain evidence="10 11">P03D4</strain>
    </source>
</reference>
<dbReference type="RefSeq" id="WP_160651615.1">
    <property type="nucleotide sequence ID" value="NZ_RSEJ01000011.1"/>
</dbReference>
<evidence type="ECO:0000256" key="8">
    <source>
        <dbReference type="SAM" id="Phobius"/>
    </source>
</evidence>
<feature type="transmembrane region" description="Helical" evidence="8">
    <location>
        <begin position="158"/>
        <end position="182"/>
    </location>
</feature>
<accession>A0ABW9YHU4</accession>